<dbReference type="EMBL" id="CAEZXP010000001">
    <property type="protein sequence ID" value="CAB4692979.1"/>
    <property type="molecule type" value="Genomic_DNA"/>
</dbReference>
<sequence>MTPYGSTAVPGSATPACGLPELWQAEWCPHSQRVRNRLTELGVDFVARQVPADRECRAELMELTGCETVPVLVTPDSETIRGTDAILDWLETHYAEGSDAAAHRRKAIEKHQELLDRECNCNAA</sequence>
<proteinExistence type="predicted"/>
<dbReference type="AlphaFoldDB" id="A0A6J6P272"/>
<reference evidence="2" key="1">
    <citation type="submission" date="2020-05" db="EMBL/GenBank/DDBJ databases">
        <authorList>
            <person name="Chiriac C."/>
            <person name="Salcher M."/>
            <person name="Ghai R."/>
            <person name="Kavagutti S V."/>
        </authorList>
    </citation>
    <scope>NUCLEOTIDE SEQUENCE</scope>
</reference>
<dbReference type="SUPFAM" id="SSF52833">
    <property type="entry name" value="Thioredoxin-like"/>
    <property type="match status" value="1"/>
</dbReference>
<name>A0A6J6P272_9ZZZZ</name>
<protein>
    <submittedName>
        <fullName evidence="2">Unannotated protein</fullName>
    </submittedName>
</protein>
<evidence type="ECO:0000259" key="1">
    <source>
        <dbReference type="Pfam" id="PF13409"/>
    </source>
</evidence>
<dbReference type="InterPro" id="IPR004045">
    <property type="entry name" value="Glutathione_S-Trfase_N"/>
</dbReference>
<evidence type="ECO:0000313" key="2">
    <source>
        <dbReference type="EMBL" id="CAB4692979.1"/>
    </source>
</evidence>
<dbReference type="PROSITE" id="PS51354">
    <property type="entry name" value="GLUTAREDOXIN_2"/>
    <property type="match status" value="1"/>
</dbReference>
<dbReference type="InterPro" id="IPR036249">
    <property type="entry name" value="Thioredoxin-like_sf"/>
</dbReference>
<accession>A0A6J6P272</accession>
<gene>
    <name evidence="2" type="ORF">UFOPK2399_00850</name>
</gene>
<organism evidence="2">
    <name type="scientific">freshwater metagenome</name>
    <dbReference type="NCBI Taxonomy" id="449393"/>
    <lineage>
        <taxon>unclassified sequences</taxon>
        <taxon>metagenomes</taxon>
        <taxon>ecological metagenomes</taxon>
    </lineage>
</organism>
<feature type="domain" description="GST N-terminal" evidence="1">
    <location>
        <begin position="27"/>
        <end position="92"/>
    </location>
</feature>
<dbReference type="Gene3D" id="3.40.30.10">
    <property type="entry name" value="Glutaredoxin"/>
    <property type="match status" value="1"/>
</dbReference>
<dbReference type="Pfam" id="PF13409">
    <property type="entry name" value="GST_N_2"/>
    <property type="match status" value="1"/>
</dbReference>